<dbReference type="PROSITE" id="PS50011">
    <property type="entry name" value="PROTEIN_KINASE_DOM"/>
    <property type="match status" value="1"/>
</dbReference>
<keyword evidence="13" id="KW-1185">Reference proteome</keyword>
<feature type="non-terminal residue" evidence="12">
    <location>
        <position position="209"/>
    </location>
</feature>
<evidence type="ECO:0000259" key="11">
    <source>
        <dbReference type="PROSITE" id="PS50011"/>
    </source>
</evidence>
<dbReference type="HOGENOM" id="CLU_000288_63_5_1"/>
<comment type="catalytic activity">
    <reaction evidence="7">
        <text>L-threonyl-[protein] + ATP = O-phospho-L-threonyl-[protein] + ADP + H(+)</text>
        <dbReference type="Rhea" id="RHEA:46608"/>
        <dbReference type="Rhea" id="RHEA-COMP:11060"/>
        <dbReference type="Rhea" id="RHEA-COMP:11605"/>
        <dbReference type="ChEBI" id="CHEBI:15378"/>
        <dbReference type="ChEBI" id="CHEBI:30013"/>
        <dbReference type="ChEBI" id="CHEBI:30616"/>
        <dbReference type="ChEBI" id="CHEBI:61977"/>
        <dbReference type="ChEBI" id="CHEBI:456216"/>
        <dbReference type="EC" id="2.7.11.1"/>
    </reaction>
</comment>
<evidence type="ECO:0000313" key="12">
    <source>
        <dbReference type="EMBL" id="KIJ14917.1"/>
    </source>
</evidence>
<feature type="binding site" evidence="9">
    <location>
        <position position="47"/>
    </location>
    <ligand>
        <name>ATP</name>
        <dbReference type="ChEBI" id="CHEBI:30616"/>
    </ligand>
</feature>
<dbReference type="Gene3D" id="3.30.200.20">
    <property type="entry name" value="Phosphorylase Kinase, domain 1"/>
    <property type="match status" value="1"/>
</dbReference>
<dbReference type="PROSITE" id="PS00107">
    <property type="entry name" value="PROTEIN_KINASE_ATP"/>
    <property type="match status" value="1"/>
</dbReference>
<evidence type="ECO:0000256" key="6">
    <source>
        <dbReference type="ARBA" id="ARBA00022840"/>
    </source>
</evidence>
<dbReference type="Pfam" id="PF00069">
    <property type="entry name" value="Pkinase"/>
    <property type="match status" value="1"/>
</dbReference>
<evidence type="ECO:0000256" key="3">
    <source>
        <dbReference type="ARBA" id="ARBA00022679"/>
    </source>
</evidence>
<dbReference type="PANTHER" id="PTHR24356:SF1">
    <property type="entry name" value="SERINE_THREONINE-PROTEIN KINASE GREATWALL"/>
    <property type="match status" value="1"/>
</dbReference>
<dbReference type="OrthoDB" id="68483at2759"/>
<dbReference type="GO" id="GO:0035556">
    <property type="term" value="P:intracellular signal transduction"/>
    <property type="evidence" value="ECO:0007669"/>
    <property type="project" value="TreeGrafter"/>
</dbReference>
<dbReference type="InterPro" id="IPR011009">
    <property type="entry name" value="Kinase-like_dom_sf"/>
</dbReference>
<evidence type="ECO:0000256" key="9">
    <source>
        <dbReference type="PROSITE-ProRule" id="PRU10141"/>
    </source>
</evidence>
<evidence type="ECO:0000256" key="4">
    <source>
        <dbReference type="ARBA" id="ARBA00022741"/>
    </source>
</evidence>
<name>A0A0C9U650_PAXIN</name>
<gene>
    <name evidence="12" type="ORF">PAXINDRAFT_59504</name>
</gene>
<protein>
    <recommendedName>
        <fullName evidence="1">non-specific serine/threonine protein kinase</fullName>
        <ecNumber evidence="1">2.7.11.1</ecNumber>
    </recommendedName>
</protein>
<dbReference type="InterPro" id="IPR000719">
    <property type="entry name" value="Prot_kinase_dom"/>
</dbReference>
<dbReference type="EMBL" id="KN819339">
    <property type="protein sequence ID" value="KIJ14917.1"/>
    <property type="molecule type" value="Genomic_DNA"/>
</dbReference>
<proteinExistence type="inferred from homology"/>
<evidence type="ECO:0000256" key="8">
    <source>
        <dbReference type="ARBA" id="ARBA00048679"/>
    </source>
</evidence>
<dbReference type="Proteomes" id="UP000053647">
    <property type="component" value="Unassembled WGS sequence"/>
</dbReference>
<dbReference type="PROSITE" id="PS00108">
    <property type="entry name" value="PROTEIN_KINASE_ST"/>
    <property type="match status" value="1"/>
</dbReference>
<evidence type="ECO:0000256" key="5">
    <source>
        <dbReference type="ARBA" id="ARBA00022777"/>
    </source>
</evidence>
<evidence type="ECO:0000256" key="2">
    <source>
        <dbReference type="ARBA" id="ARBA00022527"/>
    </source>
</evidence>
<dbReference type="InterPro" id="IPR017441">
    <property type="entry name" value="Protein_kinase_ATP_BS"/>
</dbReference>
<evidence type="ECO:0000256" key="10">
    <source>
        <dbReference type="RuleBase" id="RU000304"/>
    </source>
</evidence>
<comment type="similarity">
    <text evidence="10">Belongs to the protein kinase superfamily.</text>
</comment>
<feature type="domain" description="Protein kinase" evidence="11">
    <location>
        <begin position="14"/>
        <end position="209"/>
    </location>
</feature>
<keyword evidence="5" id="KW-0418">Kinase</keyword>
<sequence>LFSSKEVDVCIEQFQVLRLLGSGAYGRVYKVIDRTSGKALALKVVKKSRLESRHVKTILSEQDALAQMLGNPHSLQLAASFHDSANFYMAVTLKTGGDLQKQIEGWDAIPLDIARFYAAELLVGLFSLHRRGVLHRDIKPGNILLDDSGHVIISDFGLAKVFELGTPYLTSGCCGTLSHMAPEIFFEERYGFAVDYWALAITIYEMLTG</sequence>
<dbReference type="PANTHER" id="PTHR24356">
    <property type="entry name" value="SERINE/THREONINE-PROTEIN KINASE"/>
    <property type="match status" value="1"/>
</dbReference>
<evidence type="ECO:0000313" key="13">
    <source>
        <dbReference type="Proteomes" id="UP000053647"/>
    </source>
</evidence>
<dbReference type="InterPro" id="IPR008271">
    <property type="entry name" value="Ser/Thr_kinase_AS"/>
</dbReference>
<dbReference type="GO" id="GO:0004674">
    <property type="term" value="F:protein serine/threonine kinase activity"/>
    <property type="evidence" value="ECO:0007669"/>
    <property type="project" value="UniProtKB-KW"/>
</dbReference>
<keyword evidence="3" id="KW-0808">Transferase</keyword>
<keyword evidence="2 10" id="KW-0723">Serine/threonine-protein kinase</keyword>
<dbReference type="AlphaFoldDB" id="A0A0C9U650"/>
<comment type="catalytic activity">
    <reaction evidence="8">
        <text>L-seryl-[protein] + ATP = O-phospho-L-seryl-[protein] + ADP + H(+)</text>
        <dbReference type="Rhea" id="RHEA:17989"/>
        <dbReference type="Rhea" id="RHEA-COMP:9863"/>
        <dbReference type="Rhea" id="RHEA-COMP:11604"/>
        <dbReference type="ChEBI" id="CHEBI:15378"/>
        <dbReference type="ChEBI" id="CHEBI:29999"/>
        <dbReference type="ChEBI" id="CHEBI:30616"/>
        <dbReference type="ChEBI" id="CHEBI:83421"/>
        <dbReference type="ChEBI" id="CHEBI:456216"/>
        <dbReference type="EC" id="2.7.11.1"/>
    </reaction>
</comment>
<dbReference type="Gene3D" id="1.10.510.10">
    <property type="entry name" value="Transferase(Phosphotransferase) domain 1"/>
    <property type="match status" value="1"/>
</dbReference>
<reference evidence="12 13" key="1">
    <citation type="submission" date="2014-06" db="EMBL/GenBank/DDBJ databases">
        <authorList>
            <consortium name="DOE Joint Genome Institute"/>
            <person name="Kuo A."/>
            <person name="Kohler A."/>
            <person name="Nagy L.G."/>
            <person name="Floudas D."/>
            <person name="Copeland A."/>
            <person name="Barry K.W."/>
            <person name="Cichocki N."/>
            <person name="Veneault-Fourrey C."/>
            <person name="LaButti K."/>
            <person name="Lindquist E.A."/>
            <person name="Lipzen A."/>
            <person name="Lundell T."/>
            <person name="Morin E."/>
            <person name="Murat C."/>
            <person name="Sun H."/>
            <person name="Tunlid A."/>
            <person name="Henrissat B."/>
            <person name="Grigoriev I.V."/>
            <person name="Hibbett D.S."/>
            <person name="Martin F."/>
            <person name="Nordberg H.P."/>
            <person name="Cantor M.N."/>
            <person name="Hua S.X."/>
        </authorList>
    </citation>
    <scope>NUCLEOTIDE SEQUENCE [LARGE SCALE GENOMIC DNA]</scope>
    <source>
        <strain evidence="12 13">ATCC 200175</strain>
    </source>
</reference>
<accession>A0A0C9U650</accession>
<reference evidence="13" key="2">
    <citation type="submission" date="2015-01" db="EMBL/GenBank/DDBJ databases">
        <title>Evolutionary Origins and Diversification of the Mycorrhizal Mutualists.</title>
        <authorList>
            <consortium name="DOE Joint Genome Institute"/>
            <consortium name="Mycorrhizal Genomics Consortium"/>
            <person name="Kohler A."/>
            <person name="Kuo A."/>
            <person name="Nagy L.G."/>
            <person name="Floudas D."/>
            <person name="Copeland A."/>
            <person name="Barry K.W."/>
            <person name="Cichocki N."/>
            <person name="Veneault-Fourrey C."/>
            <person name="LaButti K."/>
            <person name="Lindquist E.A."/>
            <person name="Lipzen A."/>
            <person name="Lundell T."/>
            <person name="Morin E."/>
            <person name="Murat C."/>
            <person name="Riley R."/>
            <person name="Ohm R."/>
            <person name="Sun H."/>
            <person name="Tunlid A."/>
            <person name="Henrissat B."/>
            <person name="Grigoriev I.V."/>
            <person name="Hibbett D.S."/>
            <person name="Martin F."/>
        </authorList>
    </citation>
    <scope>NUCLEOTIDE SEQUENCE [LARGE SCALE GENOMIC DNA]</scope>
    <source>
        <strain evidence="13">ATCC 200175</strain>
    </source>
</reference>
<keyword evidence="6 9" id="KW-0067">ATP-binding</keyword>
<evidence type="ECO:0000256" key="1">
    <source>
        <dbReference type="ARBA" id="ARBA00012513"/>
    </source>
</evidence>
<feature type="non-terminal residue" evidence="12">
    <location>
        <position position="1"/>
    </location>
</feature>
<dbReference type="EC" id="2.7.11.1" evidence="1"/>
<dbReference type="GO" id="GO:0005524">
    <property type="term" value="F:ATP binding"/>
    <property type="evidence" value="ECO:0007669"/>
    <property type="project" value="UniProtKB-UniRule"/>
</dbReference>
<dbReference type="InterPro" id="IPR050236">
    <property type="entry name" value="Ser_Thr_kinase_AGC"/>
</dbReference>
<keyword evidence="4 9" id="KW-0547">Nucleotide-binding</keyword>
<evidence type="ECO:0000256" key="7">
    <source>
        <dbReference type="ARBA" id="ARBA00047899"/>
    </source>
</evidence>
<dbReference type="SMART" id="SM00220">
    <property type="entry name" value="S_TKc"/>
    <property type="match status" value="1"/>
</dbReference>
<dbReference type="SUPFAM" id="SSF56112">
    <property type="entry name" value="Protein kinase-like (PK-like)"/>
    <property type="match status" value="1"/>
</dbReference>
<organism evidence="12 13">
    <name type="scientific">Paxillus involutus ATCC 200175</name>
    <dbReference type="NCBI Taxonomy" id="664439"/>
    <lineage>
        <taxon>Eukaryota</taxon>
        <taxon>Fungi</taxon>
        <taxon>Dikarya</taxon>
        <taxon>Basidiomycota</taxon>
        <taxon>Agaricomycotina</taxon>
        <taxon>Agaricomycetes</taxon>
        <taxon>Agaricomycetidae</taxon>
        <taxon>Boletales</taxon>
        <taxon>Paxilineae</taxon>
        <taxon>Paxillaceae</taxon>
        <taxon>Paxillus</taxon>
    </lineage>
</organism>